<organism evidence="8 9">
    <name type="scientific">Asticcacaulis biprosthecium C19</name>
    <dbReference type="NCBI Taxonomy" id="715226"/>
    <lineage>
        <taxon>Bacteria</taxon>
        <taxon>Pseudomonadati</taxon>
        <taxon>Pseudomonadota</taxon>
        <taxon>Alphaproteobacteria</taxon>
        <taxon>Caulobacterales</taxon>
        <taxon>Caulobacteraceae</taxon>
        <taxon>Asticcacaulis</taxon>
    </lineage>
</organism>
<dbReference type="InterPro" id="IPR050390">
    <property type="entry name" value="C5-Methyltransferase"/>
</dbReference>
<dbReference type="RefSeq" id="WP_006274671.1">
    <property type="nucleotide sequence ID" value="NZ_GL883080.1"/>
</dbReference>
<dbReference type="Pfam" id="PF00145">
    <property type="entry name" value="DNA_methylase"/>
    <property type="match status" value="2"/>
</dbReference>
<evidence type="ECO:0000256" key="1">
    <source>
        <dbReference type="ARBA" id="ARBA00011975"/>
    </source>
</evidence>
<dbReference type="STRING" id="715226.ABI_38900"/>
<gene>
    <name evidence="8" type="ORF">ABI_38900</name>
</gene>
<sequence>MNDTAKLNIPFIDIFAGPGGLSEGFSRFAEFQQSNVSFESRLAIEKDPIAVQTLRLRSFFRQFAPGDVPDEYYEVLRRKSSIQTLSEHAKWQSADDHVWQAELGIVEETELHQKLSERLGGASDWVLLGGPPCQAYSLMGRARMTGIGNAGRSSESEAELEAIKEKKATDFGADKRHVLYREYLRIVAVHQPAVFVMENVKGILSAKLPEQHNLKHKRVFDQIKEDLSDPWAALSDDPKLELLKSCGRPGARKYRLYSFIQPPSDLFSPADNDYLIHSENYGIPQKRHRVIILGVRDDFKCQPKTLVARDEATLSDAISDLPQLRSGLSKDDTTFDHWRNTISETHKLIFGSKTSLCSKAVTQLAYWHLDLERGSEFFVPSESRRPGQSDLSRWLTDDRIGGVVQHEARSHMPSDLVRYIFVAWWAKQNRISPKLSDWPAELLPDHRNVRFDPTTGKTVTAGFDDRFKVQMWDAPSSTVTSHIAKDGHFFIHPDPMQCRSLTVREAARLQTFPDNYFFCGNRTQQYHQIGNAVPPFLAIQLAGVVADLISREVALKD</sequence>
<name>F4QRV6_9CAUL</name>
<dbReference type="InterPro" id="IPR001525">
    <property type="entry name" value="C5_MeTfrase"/>
</dbReference>
<dbReference type="InterPro" id="IPR029063">
    <property type="entry name" value="SAM-dependent_MTases_sf"/>
</dbReference>
<dbReference type="EMBL" id="GL883080">
    <property type="protein sequence ID" value="EGF89476.1"/>
    <property type="molecule type" value="Genomic_DNA"/>
</dbReference>
<keyword evidence="3 7" id="KW-0808">Transferase</keyword>
<dbReference type="eggNOG" id="COG0270">
    <property type="taxonomic scope" value="Bacteria"/>
</dbReference>
<comment type="catalytic activity">
    <reaction evidence="6">
        <text>a 2'-deoxycytidine in DNA + S-adenosyl-L-methionine = a 5-methyl-2'-deoxycytidine in DNA + S-adenosyl-L-homocysteine + H(+)</text>
        <dbReference type="Rhea" id="RHEA:13681"/>
        <dbReference type="Rhea" id="RHEA-COMP:11369"/>
        <dbReference type="Rhea" id="RHEA-COMP:11370"/>
        <dbReference type="ChEBI" id="CHEBI:15378"/>
        <dbReference type="ChEBI" id="CHEBI:57856"/>
        <dbReference type="ChEBI" id="CHEBI:59789"/>
        <dbReference type="ChEBI" id="CHEBI:85452"/>
        <dbReference type="ChEBI" id="CHEBI:85454"/>
        <dbReference type="EC" id="2.1.1.37"/>
    </reaction>
</comment>
<comment type="similarity">
    <text evidence="7">Belongs to the class I-like SAM-binding methyltransferase superfamily. C5-methyltransferase family.</text>
</comment>
<evidence type="ECO:0000256" key="3">
    <source>
        <dbReference type="ARBA" id="ARBA00022679"/>
    </source>
</evidence>
<dbReference type="SUPFAM" id="SSF53335">
    <property type="entry name" value="S-adenosyl-L-methionine-dependent methyltransferases"/>
    <property type="match status" value="1"/>
</dbReference>
<evidence type="ECO:0000313" key="9">
    <source>
        <dbReference type="Proteomes" id="UP000006512"/>
    </source>
</evidence>
<dbReference type="EC" id="2.1.1.37" evidence="1"/>
<dbReference type="Gene3D" id="3.40.50.150">
    <property type="entry name" value="Vaccinia Virus protein VP39"/>
    <property type="match status" value="1"/>
</dbReference>
<evidence type="ECO:0000256" key="2">
    <source>
        <dbReference type="ARBA" id="ARBA00022603"/>
    </source>
</evidence>
<dbReference type="HOGENOM" id="CLU_006958_2_4_5"/>
<dbReference type="GO" id="GO:0003886">
    <property type="term" value="F:DNA (cytosine-5-)-methyltransferase activity"/>
    <property type="evidence" value="ECO:0007669"/>
    <property type="project" value="UniProtKB-EC"/>
</dbReference>
<protein>
    <recommendedName>
        <fullName evidence="1">DNA (cytosine-5-)-methyltransferase</fullName>
        <ecNumber evidence="1">2.1.1.37</ecNumber>
    </recommendedName>
</protein>
<dbReference type="GO" id="GO:0009307">
    <property type="term" value="P:DNA restriction-modification system"/>
    <property type="evidence" value="ECO:0007669"/>
    <property type="project" value="UniProtKB-KW"/>
</dbReference>
<proteinExistence type="inferred from homology"/>
<reference evidence="9" key="1">
    <citation type="submission" date="2011-03" db="EMBL/GenBank/DDBJ databases">
        <title>Draft genome sequence of Brevundimonas diminuta.</title>
        <authorList>
            <person name="Brown P.J.B."/>
            <person name="Buechlein A."/>
            <person name="Hemmerich C."/>
            <person name="Brun Y.V."/>
        </authorList>
    </citation>
    <scope>NUCLEOTIDE SEQUENCE [LARGE SCALE GENOMIC DNA]</scope>
    <source>
        <strain evidence="9">C19</strain>
    </source>
</reference>
<keyword evidence="2 7" id="KW-0489">Methyltransferase</keyword>
<keyword evidence="5" id="KW-0680">Restriction system</keyword>
<accession>F4QRV6</accession>
<feature type="active site" evidence="7">
    <location>
        <position position="133"/>
    </location>
</feature>
<dbReference type="AlphaFoldDB" id="F4QRV6"/>
<dbReference type="PANTHER" id="PTHR10629">
    <property type="entry name" value="CYTOSINE-SPECIFIC METHYLTRANSFERASE"/>
    <property type="match status" value="1"/>
</dbReference>
<evidence type="ECO:0000313" key="8">
    <source>
        <dbReference type="EMBL" id="EGF89476.1"/>
    </source>
</evidence>
<evidence type="ECO:0000256" key="7">
    <source>
        <dbReference type="PROSITE-ProRule" id="PRU01016"/>
    </source>
</evidence>
<dbReference type="GO" id="GO:0032259">
    <property type="term" value="P:methylation"/>
    <property type="evidence" value="ECO:0007669"/>
    <property type="project" value="UniProtKB-KW"/>
</dbReference>
<keyword evidence="9" id="KW-1185">Reference proteome</keyword>
<evidence type="ECO:0000256" key="6">
    <source>
        <dbReference type="ARBA" id="ARBA00047422"/>
    </source>
</evidence>
<keyword evidence="4 7" id="KW-0949">S-adenosyl-L-methionine</keyword>
<dbReference type="Gene3D" id="3.90.120.10">
    <property type="entry name" value="DNA Methylase, subunit A, domain 2"/>
    <property type="match status" value="1"/>
</dbReference>
<dbReference type="PANTHER" id="PTHR10629:SF52">
    <property type="entry name" value="DNA (CYTOSINE-5)-METHYLTRANSFERASE 1"/>
    <property type="match status" value="1"/>
</dbReference>
<dbReference type="PRINTS" id="PR00105">
    <property type="entry name" value="C5METTRFRASE"/>
</dbReference>
<evidence type="ECO:0000256" key="4">
    <source>
        <dbReference type="ARBA" id="ARBA00022691"/>
    </source>
</evidence>
<dbReference type="Proteomes" id="UP000006512">
    <property type="component" value="Unassembled WGS sequence"/>
</dbReference>
<dbReference type="OrthoDB" id="9813719at2"/>
<dbReference type="PROSITE" id="PS51679">
    <property type="entry name" value="SAM_MT_C5"/>
    <property type="match status" value="1"/>
</dbReference>
<evidence type="ECO:0000256" key="5">
    <source>
        <dbReference type="ARBA" id="ARBA00022747"/>
    </source>
</evidence>